<keyword evidence="2" id="KW-1185">Reference proteome</keyword>
<dbReference type="AlphaFoldDB" id="A0A6N4XF74"/>
<evidence type="ECO:0000313" key="1">
    <source>
        <dbReference type="EMBL" id="CAA7197600.1"/>
    </source>
</evidence>
<dbReference type="Proteomes" id="UP000445144">
    <property type="component" value="Unassembled WGS sequence"/>
</dbReference>
<proteinExistence type="predicted"/>
<protein>
    <submittedName>
        <fullName evidence="1">Uncharacterized protein</fullName>
    </submittedName>
</protein>
<evidence type="ECO:0000313" key="2">
    <source>
        <dbReference type="Proteomes" id="UP000445144"/>
    </source>
</evidence>
<accession>A0A6N4XF74</accession>
<gene>
    <name evidence="1" type="ORF">CHRY9293_03667</name>
</gene>
<reference evidence="1 2" key="1">
    <citation type="submission" date="2020-01" db="EMBL/GenBank/DDBJ databases">
        <authorList>
            <person name="Rodrigo-Torres L."/>
            <person name="Arahal R. D."/>
            <person name="Lucena T."/>
        </authorList>
    </citation>
    <scope>NUCLEOTIDE SEQUENCE [LARGE SCALE GENOMIC DNA]</scope>
    <source>
        <strain evidence="1 2">CECT 9293</strain>
    </source>
</reference>
<name>A0A6N4XF74_9FLAO</name>
<organism evidence="1 2">
    <name type="scientific">Chryseobacterium potabilaquae</name>
    <dbReference type="NCBI Taxonomy" id="2675057"/>
    <lineage>
        <taxon>Bacteria</taxon>
        <taxon>Pseudomonadati</taxon>
        <taxon>Bacteroidota</taxon>
        <taxon>Flavobacteriia</taxon>
        <taxon>Flavobacteriales</taxon>
        <taxon>Weeksellaceae</taxon>
        <taxon>Chryseobacterium group</taxon>
        <taxon>Chryseobacterium</taxon>
    </lineage>
</organism>
<dbReference type="EMBL" id="CACVBR010000076">
    <property type="protein sequence ID" value="CAA7197600.1"/>
    <property type="molecule type" value="Genomic_DNA"/>
</dbReference>
<sequence>MFYVLLFYFRPESVVATYYVNIVSIISSKVNDRNSLI</sequence>